<accession>A0A5C5ZA17</accession>
<organism evidence="1 2">
    <name type="scientific">Novipirellula herctigrandis</name>
    <dbReference type="NCBI Taxonomy" id="2527986"/>
    <lineage>
        <taxon>Bacteria</taxon>
        <taxon>Pseudomonadati</taxon>
        <taxon>Planctomycetota</taxon>
        <taxon>Planctomycetia</taxon>
        <taxon>Pirellulales</taxon>
        <taxon>Pirellulaceae</taxon>
        <taxon>Novipirellula</taxon>
    </lineage>
</organism>
<gene>
    <name evidence="1" type="ORF">CA13_55240</name>
</gene>
<keyword evidence="2" id="KW-1185">Reference proteome</keyword>
<dbReference type="EMBL" id="SJPJ01000001">
    <property type="protein sequence ID" value="TWT84048.1"/>
    <property type="molecule type" value="Genomic_DNA"/>
</dbReference>
<dbReference type="Proteomes" id="UP000315010">
    <property type="component" value="Unassembled WGS sequence"/>
</dbReference>
<proteinExistence type="predicted"/>
<evidence type="ECO:0000313" key="2">
    <source>
        <dbReference type="Proteomes" id="UP000315010"/>
    </source>
</evidence>
<name>A0A5C5ZA17_9BACT</name>
<sequence length="128" mass="14037">MPPETTPYPFEFREKMSRDDSLQASSPRSVTSPQLPSARTFLYELFIWYHGSHKETGTKYTGLPFQKIMAMLGVRHYGPPALGPLVGGFGKQKNPILCRENALVTLPACMDIVVIAGVFAVSCDTTGA</sequence>
<dbReference type="AlphaFoldDB" id="A0A5C5ZA17"/>
<reference evidence="1 2" key="1">
    <citation type="submission" date="2019-02" db="EMBL/GenBank/DDBJ databases">
        <title>Deep-cultivation of Planctomycetes and their phenomic and genomic characterization uncovers novel biology.</title>
        <authorList>
            <person name="Wiegand S."/>
            <person name="Jogler M."/>
            <person name="Boedeker C."/>
            <person name="Pinto D."/>
            <person name="Vollmers J."/>
            <person name="Rivas-Marin E."/>
            <person name="Kohn T."/>
            <person name="Peeters S.H."/>
            <person name="Heuer A."/>
            <person name="Rast P."/>
            <person name="Oberbeckmann S."/>
            <person name="Bunk B."/>
            <person name="Jeske O."/>
            <person name="Meyerdierks A."/>
            <person name="Storesund J.E."/>
            <person name="Kallscheuer N."/>
            <person name="Luecker S."/>
            <person name="Lage O.M."/>
            <person name="Pohl T."/>
            <person name="Merkel B.J."/>
            <person name="Hornburger P."/>
            <person name="Mueller R.-W."/>
            <person name="Bruemmer F."/>
            <person name="Labrenz M."/>
            <person name="Spormann A.M."/>
            <person name="Op Den Camp H."/>
            <person name="Overmann J."/>
            <person name="Amann R."/>
            <person name="Jetten M.S.M."/>
            <person name="Mascher T."/>
            <person name="Medema M.H."/>
            <person name="Devos D.P."/>
            <person name="Kaster A.-K."/>
            <person name="Ovreas L."/>
            <person name="Rohde M."/>
            <person name="Galperin M.Y."/>
            <person name="Jogler C."/>
        </authorList>
    </citation>
    <scope>NUCLEOTIDE SEQUENCE [LARGE SCALE GENOMIC DNA]</scope>
    <source>
        <strain evidence="1 2">CA13</strain>
    </source>
</reference>
<protein>
    <submittedName>
        <fullName evidence="1">Uncharacterized protein</fullName>
    </submittedName>
</protein>
<comment type="caution">
    <text evidence="1">The sequence shown here is derived from an EMBL/GenBank/DDBJ whole genome shotgun (WGS) entry which is preliminary data.</text>
</comment>
<evidence type="ECO:0000313" key="1">
    <source>
        <dbReference type="EMBL" id="TWT84048.1"/>
    </source>
</evidence>